<dbReference type="Pfam" id="PF00378">
    <property type="entry name" value="ECH_1"/>
    <property type="match status" value="1"/>
</dbReference>
<dbReference type="GO" id="GO:0006635">
    <property type="term" value="P:fatty acid beta-oxidation"/>
    <property type="evidence" value="ECO:0007669"/>
    <property type="project" value="TreeGrafter"/>
</dbReference>
<dbReference type="GO" id="GO:0016853">
    <property type="term" value="F:isomerase activity"/>
    <property type="evidence" value="ECO:0007669"/>
    <property type="project" value="UniProtKB-KW"/>
</dbReference>
<dbReference type="RefSeq" id="WP_006370729.1">
    <property type="nucleotide sequence ID" value="NZ_JAAXPC010000030.1"/>
</dbReference>
<dbReference type="PANTHER" id="PTHR11941">
    <property type="entry name" value="ENOYL-COA HYDRATASE-RELATED"/>
    <property type="match status" value="1"/>
</dbReference>
<keyword evidence="5" id="KW-0413">Isomerase</keyword>
<dbReference type="Gene3D" id="1.10.12.10">
    <property type="entry name" value="Lyase 2-enoyl-coa Hydratase, Chain A, domain 2"/>
    <property type="match status" value="1"/>
</dbReference>
<gene>
    <name evidence="5" type="ORF">HGA05_26940</name>
</gene>
<dbReference type="GO" id="GO:0004300">
    <property type="term" value="F:enoyl-CoA hydratase activity"/>
    <property type="evidence" value="ECO:0007669"/>
    <property type="project" value="UniProtKB-EC"/>
</dbReference>
<keyword evidence="2" id="KW-0456">Lyase</keyword>
<protein>
    <submittedName>
        <fullName evidence="5">Enoyl-CoA hydratase/isomerase family protein</fullName>
    </submittedName>
</protein>
<dbReference type="InterPro" id="IPR029045">
    <property type="entry name" value="ClpP/crotonase-like_dom_sf"/>
</dbReference>
<proteinExistence type="inferred from homology"/>
<evidence type="ECO:0000313" key="6">
    <source>
        <dbReference type="Proteomes" id="UP000563898"/>
    </source>
</evidence>
<evidence type="ECO:0000256" key="2">
    <source>
        <dbReference type="ARBA" id="ARBA00023239"/>
    </source>
</evidence>
<sequence>MTEPVIYSVVDGIAWITMNRPAARNALNKAVREGLEDAFARAEGDDSAAVVVLTGAGDKAFCSGGDLKEMAENSLGVPPPDYVPQPNRTIEMTKPLIAAVNGHAFAGGFLLMQSADLVVVADHARLGITEAVVGRGAPWAVPLPWLIPPRVAMQMLLTGEPISAARAFEVGLVNEVVPAAELVGATTRLARRIASNAPLSVRAGKATVYAAARECRDQAFESAEKLWEKVYLSADAQEGPRAFAEKRTPVWVGR</sequence>
<dbReference type="PANTHER" id="PTHR11941:SF54">
    <property type="entry name" value="ENOYL-COA HYDRATASE, MITOCHONDRIAL"/>
    <property type="match status" value="1"/>
</dbReference>
<dbReference type="InterPro" id="IPR001753">
    <property type="entry name" value="Enoyl-CoA_hydra/iso"/>
</dbReference>
<evidence type="ECO:0000256" key="4">
    <source>
        <dbReference type="ARBA" id="ARBA00023717"/>
    </source>
</evidence>
<evidence type="ECO:0000313" key="5">
    <source>
        <dbReference type="EMBL" id="NKY05197.1"/>
    </source>
</evidence>
<evidence type="ECO:0000256" key="3">
    <source>
        <dbReference type="ARBA" id="ARBA00023709"/>
    </source>
</evidence>
<evidence type="ECO:0000256" key="1">
    <source>
        <dbReference type="ARBA" id="ARBA00005254"/>
    </source>
</evidence>
<comment type="similarity">
    <text evidence="1">Belongs to the enoyl-CoA hydratase/isomerase family.</text>
</comment>
<dbReference type="Gene3D" id="3.90.226.10">
    <property type="entry name" value="2-enoyl-CoA Hydratase, Chain A, domain 1"/>
    <property type="match status" value="1"/>
</dbReference>
<accession>A0A846WVX4</accession>
<reference evidence="5 6" key="1">
    <citation type="submission" date="2020-04" db="EMBL/GenBank/DDBJ databases">
        <title>MicrobeNet Type strains.</title>
        <authorList>
            <person name="Nicholson A.C."/>
        </authorList>
    </citation>
    <scope>NUCLEOTIDE SEQUENCE [LARGE SCALE GENOMIC DNA]</scope>
    <source>
        <strain evidence="5 6">ATCC BAA-14</strain>
    </source>
</reference>
<dbReference type="InterPro" id="IPR014748">
    <property type="entry name" value="Enoyl-CoA_hydra_C"/>
</dbReference>
<comment type="catalytic activity">
    <reaction evidence="3">
        <text>a (3S)-3-hydroxyacyl-CoA = a (2E)-enoyl-CoA + H2O</text>
        <dbReference type="Rhea" id="RHEA:16105"/>
        <dbReference type="ChEBI" id="CHEBI:15377"/>
        <dbReference type="ChEBI" id="CHEBI:57318"/>
        <dbReference type="ChEBI" id="CHEBI:58856"/>
        <dbReference type="EC" id="4.2.1.17"/>
    </reaction>
</comment>
<comment type="caution">
    <text evidence="5">The sequence shown here is derived from an EMBL/GenBank/DDBJ whole genome shotgun (WGS) entry which is preliminary data.</text>
</comment>
<dbReference type="EMBL" id="JAAXPC010000030">
    <property type="protein sequence ID" value="NKY05197.1"/>
    <property type="molecule type" value="Genomic_DNA"/>
</dbReference>
<comment type="catalytic activity">
    <reaction evidence="4">
        <text>a 4-saturated-(3S)-3-hydroxyacyl-CoA = a (3E)-enoyl-CoA + H2O</text>
        <dbReference type="Rhea" id="RHEA:20724"/>
        <dbReference type="ChEBI" id="CHEBI:15377"/>
        <dbReference type="ChEBI" id="CHEBI:58521"/>
        <dbReference type="ChEBI" id="CHEBI:137480"/>
        <dbReference type="EC" id="4.2.1.17"/>
    </reaction>
</comment>
<name>A0A846WVX4_9ACTN</name>
<dbReference type="AlphaFoldDB" id="A0A846WVX4"/>
<dbReference type="SUPFAM" id="SSF52096">
    <property type="entry name" value="ClpP/crotonase"/>
    <property type="match status" value="1"/>
</dbReference>
<organism evidence="5 6">
    <name type="scientific">Gordonia polyisoprenivorans</name>
    <dbReference type="NCBI Taxonomy" id="84595"/>
    <lineage>
        <taxon>Bacteria</taxon>
        <taxon>Bacillati</taxon>
        <taxon>Actinomycetota</taxon>
        <taxon>Actinomycetes</taxon>
        <taxon>Mycobacteriales</taxon>
        <taxon>Gordoniaceae</taxon>
        <taxon>Gordonia</taxon>
    </lineage>
</organism>
<dbReference type="Proteomes" id="UP000563898">
    <property type="component" value="Unassembled WGS sequence"/>
</dbReference>
<dbReference type="CDD" id="cd06558">
    <property type="entry name" value="crotonase-like"/>
    <property type="match status" value="1"/>
</dbReference>